<proteinExistence type="predicted"/>
<feature type="region of interest" description="Disordered" evidence="1">
    <location>
        <begin position="1"/>
        <end position="23"/>
    </location>
</feature>
<gene>
    <name evidence="3" type="ORF">EAS64_42020</name>
</gene>
<dbReference type="RefSeq" id="WP_145862316.1">
    <property type="nucleotide sequence ID" value="NZ_RPFW01000014.1"/>
</dbReference>
<dbReference type="InterPro" id="IPR012551">
    <property type="entry name" value="DUF1707_SHOCT-like"/>
</dbReference>
<evidence type="ECO:0000313" key="4">
    <source>
        <dbReference type="Proteomes" id="UP000460272"/>
    </source>
</evidence>
<dbReference type="AlphaFoldDB" id="A0A6P2BKE6"/>
<sequence length="219" mass="23568">MSDQEPESTSVVPANGRGALRASDADREQIVGVLQTAAGDGRLTPEELDERLGLALTARTYDELATVITDLPTARAAGLEVTPPPAPKDLIRIQCSSGSAERHGRWVVPVRMELKVTSGSIRLDFTEAIIGGHDLHVDAEVRSGSITFVTKPGIVVDMDDVSVRSGSVKVRAPWSPDTPAILRITVTGRCGSGSIKARPPRRSFWQWLRRAPRPYAIAA</sequence>
<dbReference type="PANTHER" id="PTHR40763">
    <property type="entry name" value="MEMBRANE PROTEIN-RELATED"/>
    <property type="match status" value="1"/>
</dbReference>
<reference evidence="3 4" key="1">
    <citation type="submission" date="2018-11" db="EMBL/GenBank/DDBJ databases">
        <title>Trebonia kvetii gen.nov., sp.nov., a novel acidophilic actinobacterium, and proposal of the new actinobacterial family Treboniaceae fam. nov.</title>
        <authorList>
            <person name="Rapoport D."/>
            <person name="Sagova-Mareckova M."/>
            <person name="Sedlacek I."/>
            <person name="Provaznik J."/>
            <person name="Kralova S."/>
            <person name="Pavlinic D."/>
            <person name="Benes V."/>
            <person name="Kopecky J."/>
        </authorList>
    </citation>
    <scope>NUCLEOTIDE SEQUENCE [LARGE SCALE GENOMIC DNA]</scope>
    <source>
        <strain evidence="3 4">15Tr583</strain>
    </source>
</reference>
<dbReference type="OrthoDB" id="4772576at2"/>
<evidence type="ECO:0000256" key="1">
    <source>
        <dbReference type="SAM" id="MobiDB-lite"/>
    </source>
</evidence>
<keyword evidence="4" id="KW-1185">Reference proteome</keyword>
<dbReference type="Proteomes" id="UP000460272">
    <property type="component" value="Unassembled WGS sequence"/>
</dbReference>
<protein>
    <submittedName>
        <fullName evidence="3">DUF1707 domain-containing protein</fullName>
    </submittedName>
</protein>
<name>A0A6P2BKE6_9ACTN</name>
<dbReference type="PANTHER" id="PTHR40763:SF5">
    <property type="entry name" value="MEMBRANE PROTEIN"/>
    <property type="match status" value="1"/>
</dbReference>
<organism evidence="3 4">
    <name type="scientific">Trebonia kvetii</name>
    <dbReference type="NCBI Taxonomy" id="2480626"/>
    <lineage>
        <taxon>Bacteria</taxon>
        <taxon>Bacillati</taxon>
        <taxon>Actinomycetota</taxon>
        <taxon>Actinomycetes</taxon>
        <taxon>Streptosporangiales</taxon>
        <taxon>Treboniaceae</taxon>
        <taxon>Trebonia</taxon>
    </lineage>
</organism>
<dbReference type="Pfam" id="PF08044">
    <property type="entry name" value="DUF1707"/>
    <property type="match status" value="1"/>
</dbReference>
<evidence type="ECO:0000313" key="3">
    <source>
        <dbReference type="EMBL" id="TVY99023.1"/>
    </source>
</evidence>
<comment type="caution">
    <text evidence="3">The sequence shown here is derived from an EMBL/GenBank/DDBJ whole genome shotgun (WGS) entry which is preliminary data.</text>
</comment>
<evidence type="ECO:0000259" key="2">
    <source>
        <dbReference type="Pfam" id="PF08044"/>
    </source>
</evidence>
<feature type="domain" description="DUF1707" evidence="2">
    <location>
        <begin position="20"/>
        <end position="72"/>
    </location>
</feature>
<accession>A0A6P2BKE6</accession>
<dbReference type="EMBL" id="RPFW01000014">
    <property type="protein sequence ID" value="TVY99023.1"/>
    <property type="molecule type" value="Genomic_DNA"/>
</dbReference>